<evidence type="ECO:0000313" key="9">
    <source>
        <dbReference type="EMBL" id="AHH13333.1"/>
    </source>
</evidence>
<evidence type="ECO:0000256" key="2">
    <source>
        <dbReference type="ARBA" id="ARBA00004459"/>
    </source>
</evidence>
<organism evidence="9">
    <name type="scientific">Borrelia hermsii YBT</name>
    <dbReference type="NCBI Taxonomy" id="1313295"/>
    <lineage>
        <taxon>Bacteria</taxon>
        <taxon>Pseudomonadati</taxon>
        <taxon>Spirochaetota</taxon>
        <taxon>Spirochaetia</taxon>
        <taxon>Spirochaetales</taxon>
        <taxon>Borreliaceae</taxon>
        <taxon>Borrelia</taxon>
    </lineage>
</organism>
<evidence type="ECO:0000256" key="4">
    <source>
        <dbReference type="ARBA" id="ARBA00023136"/>
    </source>
</evidence>
<keyword evidence="4 8" id="KW-0472">Membrane</keyword>
<comment type="subcellular location">
    <subcellularLocation>
        <location evidence="2 8">Cell outer membrane</location>
        <topology evidence="2 8">Lipid-anchor</topology>
    </subcellularLocation>
</comment>
<evidence type="ECO:0000256" key="5">
    <source>
        <dbReference type="ARBA" id="ARBA00023139"/>
    </source>
</evidence>
<keyword evidence="5 8" id="KW-0564">Palmitate</keyword>
<evidence type="ECO:0000256" key="7">
    <source>
        <dbReference type="ARBA" id="ARBA00023288"/>
    </source>
</evidence>
<dbReference type="PROSITE" id="PS51257">
    <property type="entry name" value="PROKAR_LIPOPROTEIN"/>
    <property type="match status" value="1"/>
</dbReference>
<sequence length="91" mass="10140">MPQSKKEAVIMKRITLSALLMALFLLLGCETGSKEIEDSKNRFLKSVIRLGNDFFNVFTSFGDMVDGVLGFNAETKKSDVGTYFNTVHDIV</sequence>
<comment type="function">
    <text evidence="1 8">The Vlp and Vsp proteins are antigenically distinct proteins, only one vlp or vsp gene is transcriptionally active at any one time. Switching between these genes is a mechanism of host immune response evasion.</text>
</comment>
<name>W5T352_BORHE</name>
<dbReference type="SUPFAM" id="SSF74748">
    <property type="entry name" value="Variable surface antigen VlsE"/>
    <property type="match status" value="1"/>
</dbReference>
<evidence type="ECO:0000256" key="8">
    <source>
        <dbReference type="RuleBase" id="RU363105"/>
    </source>
</evidence>
<reference evidence="9" key="1">
    <citation type="submission" date="2013-04" db="EMBL/GenBank/DDBJ databases">
        <title>Comparative Genomics of Relapsing Fever Spirochetes.</title>
        <authorList>
            <person name="Schwan T.G."/>
            <person name="Raffel S.J."/>
            <person name="Porcella S.F."/>
            <person name="Martens C.A."/>
            <person name="Bruno D.P."/>
            <person name="Ricklefs S.M."/>
            <person name="Barbian K.B."/>
        </authorList>
    </citation>
    <scope>NUCLEOTIDE SEQUENCE</scope>
    <source>
        <strain evidence="9">YBT</strain>
        <plasmid evidence="9">unnamed</plasmid>
    </source>
</reference>
<proteinExistence type="predicted"/>
<dbReference type="Pfam" id="PF00921">
    <property type="entry name" value="Lipoprotein_2"/>
    <property type="match status" value="1"/>
</dbReference>
<gene>
    <name evidence="9" type="ORF">BHO_0125308</name>
</gene>
<evidence type="ECO:0000256" key="1">
    <source>
        <dbReference type="ARBA" id="ARBA00003932"/>
    </source>
</evidence>
<protein>
    <recommendedName>
        <fullName evidence="8">Variable large protein</fullName>
    </recommendedName>
</protein>
<evidence type="ECO:0000256" key="3">
    <source>
        <dbReference type="ARBA" id="ARBA00022729"/>
    </source>
</evidence>
<keyword evidence="3" id="KW-0732">Signal</keyword>
<dbReference type="AlphaFoldDB" id="W5T352"/>
<dbReference type="GO" id="GO:0009279">
    <property type="term" value="C:cell outer membrane"/>
    <property type="evidence" value="ECO:0007669"/>
    <property type="project" value="UniProtKB-SubCell"/>
</dbReference>
<keyword evidence="6 8" id="KW-0998">Cell outer membrane</keyword>
<keyword evidence="9" id="KW-0614">Plasmid</keyword>
<accession>W5T352</accession>
<dbReference type="HOGENOM" id="CLU_054711_4_0_12"/>
<dbReference type="InterPro" id="IPR000680">
    <property type="entry name" value="Borrelia_lipo"/>
</dbReference>
<keyword evidence="7 8" id="KW-0449">Lipoprotein</keyword>
<dbReference type="EMBL" id="CP005724">
    <property type="protein sequence ID" value="AHH13333.1"/>
    <property type="molecule type" value="Genomic_DNA"/>
</dbReference>
<geneLocation type="plasmid" evidence="9">
    <name>unnamed</name>
</geneLocation>
<evidence type="ECO:0000256" key="6">
    <source>
        <dbReference type="ARBA" id="ARBA00023237"/>
    </source>
</evidence>